<feature type="transmembrane region" description="Helical" evidence="2">
    <location>
        <begin position="161"/>
        <end position="179"/>
    </location>
</feature>
<evidence type="ECO:0000313" key="4">
    <source>
        <dbReference type="Proteomes" id="UP001321475"/>
    </source>
</evidence>
<reference evidence="4" key="1">
    <citation type="journal article" date="2019" name="Int. J. Syst. Evol. Microbiol.">
        <title>The Global Catalogue of Microorganisms (GCM) 10K type strain sequencing project: providing services to taxonomists for standard genome sequencing and annotation.</title>
        <authorList>
            <consortium name="The Broad Institute Genomics Platform"/>
            <consortium name="The Broad Institute Genome Sequencing Center for Infectious Disease"/>
            <person name="Wu L."/>
            <person name="Ma J."/>
        </authorList>
    </citation>
    <scope>NUCLEOTIDE SEQUENCE [LARGE SCALE GENOMIC DNA]</scope>
    <source>
        <strain evidence="4">NBRC 108565</strain>
    </source>
</reference>
<gene>
    <name evidence="3" type="ORF">GCM10025865_08780</name>
</gene>
<protein>
    <recommendedName>
        <fullName evidence="5">DUF998 domain-containing protein</fullName>
    </recommendedName>
</protein>
<proteinExistence type="predicted"/>
<feature type="transmembrane region" description="Helical" evidence="2">
    <location>
        <begin position="33"/>
        <end position="55"/>
    </location>
</feature>
<feature type="transmembrane region" description="Helical" evidence="2">
    <location>
        <begin position="107"/>
        <end position="124"/>
    </location>
</feature>
<dbReference type="Proteomes" id="UP001321475">
    <property type="component" value="Chromosome"/>
</dbReference>
<dbReference type="Pfam" id="PF06197">
    <property type="entry name" value="DUF998"/>
    <property type="match status" value="1"/>
</dbReference>
<dbReference type="InterPro" id="IPR009339">
    <property type="entry name" value="DUF998"/>
</dbReference>
<feature type="transmembrane region" description="Helical" evidence="2">
    <location>
        <begin position="199"/>
        <end position="216"/>
    </location>
</feature>
<accession>A0ABN6X9T7</accession>
<feature type="transmembrane region" description="Helical" evidence="2">
    <location>
        <begin position="75"/>
        <end position="98"/>
    </location>
</feature>
<keyword evidence="2" id="KW-0812">Transmembrane</keyword>
<keyword evidence="2" id="KW-1133">Transmembrane helix</keyword>
<dbReference type="RefSeq" id="WP_286218701.1">
    <property type="nucleotide sequence ID" value="NZ_AP027729.1"/>
</dbReference>
<evidence type="ECO:0000313" key="3">
    <source>
        <dbReference type="EMBL" id="BDZ41579.1"/>
    </source>
</evidence>
<evidence type="ECO:0000256" key="1">
    <source>
        <dbReference type="SAM" id="MobiDB-lite"/>
    </source>
</evidence>
<name>A0ABN6X9T7_9CELL</name>
<sequence>MPTDEPSADRDDSVSGVVPVGGPTPGARSVPRFAVLSAALAPVAMIGGWTLAAALQSSFDAVGETISALAAAPSAHPGVMTAGLAVTGACHVATALGLRGAATPGRVLLALGGVSTAAVAALPVDLYPQAHGIAAGVGFGALALWPALAGGRRGSGRPRRAPLVVTSAVLVGLVVVFVLELQGLTPDGGAATGLTERLAAGAQSLAPLGLVLALMARHARSTRRPAPAARPR</sequence>
<feature type="region of interest" description="Disordered" evidence="1">
    <location>
        <begin position="1"/>
        <end position="23"/>
    </location>
</feature>
<evidence type="ECO:0000256" key="2">
    <source>
        <dbReference type="SAM" id="Phobius"/>
    </source>
</evidence>
<keyword evidence="2" id="KW-0472">Membrane</keyword>
<keyword evidence="4" id="KW-1185">Reference proteome</keyword>
<evidence type="ECO:0008006" key="5">
    <source>
        <dbReference type="Google" id="ProtNLM"/>
    </source>
</evidence>
<organism evidence="3 4">
    <name type="scientific">Paraoerskovia sediminicola</name>
    <dbReference type="NCBI Taxonomy" id="1138587"/>
    <lineage>
        <taxon>Bacteria</taxon>
        <taxon>Bacillati</taxon>
        <taxon>Actinomycetota</taxon>
        <taxon>Actinomycetes</taxon>
        <taxon>Micrococcales</taxon>
        <taxon>Cellulomonadaceae</taxon>
        <taxon>Paraoerskovia</taxon>
    </lineage>
</organism>
<feature type="transmembrane region" description="Helical" evidence="2">
    <location>
        <begin position="130"/>
        <end position="149"/>
    </location>
</feature>
<dbReference type="EMBL" id="AP027729">
    <property type="protein sequence ID" value="BDZ41579.1"/>
    <property type="molecule type" value="Genomic_DNA"/>
</dbReference>